<dbReference type="OrthoDB" id="9780667at2"/>
<dbReference type="Gene3D" id="1.10.10.60">
    <property type="entry name" value="Homeodomain-like"/>
    <property type="match status" value="2"/>
</dbReference>
<evidence type="ECO:0000259" key="4">
    <source>
        <dbReference type="PROSITE" id="PS01124"/>
    </source>
</evidence>
<sequence>MTTTYLTLLLKHFEQMQIEVAAAGETEIGSVPLKPRETVYDKSRFLYIRSGRGRIWIKGREEELVPGILGILLAGTPHRIAVNPGEVLNVQWCHFHTSYGDREIYKALNLPYTVQVGGKAEVSSLFDRLIEQMAAAKPTSNLRVKALMLELLSVYLEHLPPEGQGAAPTQELQKIDVVLQYIDEHLADNITVEDLARQVFLHPNYFIMFFKSLLGHSPIQYVNHRRMEIAKSLLMMPEINVSDVAARIGMQIYYFSRMFKAHTGLTPSRYRKQALEIASACADPAEEA</sequence>
<proteinExistence type="predicted"/>
<dbReference type="EMBL" id="SUPK01000004">
    <property type="protein sequence ID" value="TJY42431.1"/>
    <property type="molecule type" value="Genomic_DNA"/>
</dbReference>
<evidence type="ECO:0000313" key="5">
    <source>
        <dbReference type="EMBL" id="TJY42431.1"/>
    </source>
</evidence>
<gene>
    <name evidence="5" type="ORF">E5161_10600</name>
</gene>
<evidence type="ECO:0000256" key="3">
    <source>
        <dbReference type="ARBA" id="ARBA00023163"/>
    </source>
</evidence>
<keyword evidence="3" id="KW-0804">Transcription</keyword>
<dbReference type="Proteomes" id="UP000309673">
    <property type="component" value="Unassembled WGS sequence"/>
</dbReference>
<comment type="caution">
    <text evidence="5">The sequence shown here is derived from an EMBL/GenBank/DDBJ whole genome shotgun (WGS) entry which is preliminary data.</text>
</comment>
<dbReference type="RefSeq" id="WP_136777771.1">
    <property type="nucleotide sequence ID" value="NZ_SUPK01000004.1"/>
</dbReference>
<dbReference type="Pfam" id="PF12833">
    <property type="entry name" value="HTH_18"/>
    <property type="match status" value="1"/>
</dbReference>
<dbReference type="InterPro" id="IPR009057">
    <property type="entry name" value="Homeodomain-like_sf"/>
</dbReference>
<dbReference type="PROSITE" id="PS00041">
    <property type="entry name" value="HTH_ARAC_FAMILY_1"/>
    <property type="match status" value="1"/>
</dbReference>
<organism evidence="5 6">
    <name type="scientific">Cohnella pontilimi</name>
    <dbReference type="NCBI Taxonomy" id="2564100"/>
    <lineage>
        <taxon>Bacteria</taxon>
        <taxon>Bacillati</taxon>
        <taxon>Bacillota</taxon>
        <taxon>Bacilli</taxon>
        <taxon>Bacillales</taxon>
        <taxon>Paenibacillaceae</taxon>
        <taxon>Cohnella</taxon>
    </lineage>
</organism>
<accession>A0A4U0FCH8</accession>
<dbReference type="InterPro" id="IPR018060">
    <property type="entry name" value="HTH_AraC"/>
</dbReference>
<evidence type="ECO:0000256" key="1">
    <source>
        <dbReference type="ARBA" id="ARBA00023015"/>
    </source>
</evidence>
<dbReference type="PANTHER" id="PTHR43280:SF2">
    <property type="entry name" value="HTH-TYPE TRANSCRIPTIONAL REGULATOR EXSA"/>
    <property type="match status" value="1"/>
</dbReference>
<dbReference type="InterPro" id="IPR014710">
    <property type="entry name" value="RmlC-like_jellyroll"/>
</dbReference>
<dbReference type="GO" id="GO:0043565">
    <property type="term" value="F:sequence-specific DNA binding"/>
    <property type="evidence" value="ECO:0007669"/>
    <property type="project" value="InterPro"/>
</dbReference>
<dbReference type="PANTHER" id="PTHR43280">
    <property type="entry name" value="ARAC-FAMILY TRANSCRIPTIONAL REGULATOR"/>
    <property type="match status" value="1"/>
</dbReference>
<evidence type="ECO:0000313" key="6">
    <source>
        <dbReference type="Proteomes" id="UP000309673"/>
    </source>
</evidence>
<dbReference type="AlphaFoldDB" id="A0A4U0FCH8"/>
<keyword evidence="2" id="KW-0238">DNA-binding</keyword>
<feature type="domain" description="HTH araC/xylS-type" evidence="4">
    <location>
        <begin position="176"/>
        <end position="273"/>
    </location>
</feature>
<keyword evidence="6" id="KW-1185">Reference proteome</keyword>
<dbReference type="SMART" id="SM00342">
    <property type="entry name" value="HTH_ARAC"/>
    <property type="match status" value="1"/>
</dbReference>
<dbReference type="SUPFAM" id="SSF46689">
    <property type="entry name" value="Homeodomain-like"/>
    <property type="match status" value="2"/>
</dbReference>
<dbReference type="InterPro" id="IPR003313">
    <property type="entry name" value="AraC-bd"/>
</dbReference>
<keyword evidence="1" id="KW-0805">Transcription regulation</keyword>
<reference evidence="5 6" key="1">
    <citation type="submission" date="2019-04" db="EMBL/GenBank/DDBJ databases">
        <title>Cohnella sp. nov., isolated from soil.</title>
        <authorList>
            <person name="Kim W."/>
        </authorList>
    </citation>
    <scope>NUCLEOTIDE SEQUENCE [LARGE SCALE GENOMIC DNA]</scope>
    <source>
        <strain evidence="5 6">CAU 1483</strain>
    </source>
</reference>
<dbReference type="Pfam" id="PF02311">
    <property type="entry name" value="AraC_binding"/>
    <property type="match status" value="1"/>
</dbReference>
<dbReference type="InterPro" id="IPR037923">
    <property type="entry name" value="HTH-like"/>
</dbReference>
<dbReference type="PROSITE" id="PS01124">
    <property type="entry name" value="HTH_ARAC_FAMILY_2"/>
    <property type="match status" value="1"/>
</dbReference>
<evidence type="ECO:0000256" key="2">
    <source>
        <dbReference type="ARBA" id="ARBA00023125"/>
    </source>
</evidence>
<dbReference type="GO" id="GO:0003700">
    <property type="term" value="F:DNA-binding transcription factor activity"/>
    <property type="evidence" value="ECO:0007669"/>
    <property type="project" value="InterPro"/>
</dbReference>
<name>A0A4U0FCH8_9BACL</name>
<dbReference type="InterPro" id="IPR018062">
    <property type="entry name" value="HTH_AraC-typ_CS"/>
</dbReference>
<protein>
    <submittedName>
        <fullName evidence="5">AraC family transcriptional regulator</fullName>
    </submittedName>
</protein>
<dbReference type="SUPFAM" id="SSF51215">
    <property type="entry name" value="Regulatory protein AraC"/>
    <property type="match status" value="1"/>
</dbReference>
<dbReference type="Gene3D" id="2.60.120.10">
    <property type="entry name" value="Jelly Rolls"/>
    <property type="match status" value="1"/>
</dbReference>